<reference evidence="1 2" key="1">
    <citation type="submission" date="2019-03" db="EMBL/GenBank/DDBJ databases">
        <title>First draft genome of Liparis tanakae, snailfish: a comprehensive survey of snailfish specific genes.</title>
        <authorList>
            <person name="Kim W."/>
            <person name="Song I."/>
            <person name="Jeong J.-H."/>
            <person name="Kim D."/>
            <person name="Kim S."/>
            <person name="Ryu S."/>
            <person name="Song J.Y."/>
            <person name="Lee S.K."/>
        </authorList>
    </citation>
    <scope>NUCLEOTIDE SEQUENCE [LARGE SCALE GENOMIC DNA]</scope>
    <source>
        <tissue evidence="1">Muscle</tissue>
    </source>
</reference>
<name>A0A4Z2H0Y0_9TELE</name>
<dbReference type="EMBL" id="SRLO01000375">
    <property type="protein sequence ID" value="TNN58552.1"/>
    <property type="molecule type" value="Genomic_DNA"/>
</dbReference>
<accession>A0A4Z2H0Y0</accession>
<evidence type="ECO:0000313" key="2">
    <source>
        <dbReference type="Proteomes" id="UP000314294"/>
    </source>
</evidence>
<sequence length="349" mass="38264">MTEVLIESVCVAYLRRFLRVWTSRLRPSLASVASSSSLCSFLREALALVASSSASSSWRFSCFMRELAFSTFTHRHELSNKTLRQTYLFFKLVGVATLILHLHADLFQLLLGPPHGLVGGCSLPVSEEWRSEVNPYASPSGSHVSASWFSSLGLLLQLLLQLPYLGLQGGDGGLEPVLHRTLQLAQLGPQLLVLTLQLLPGVLALLARAALGTQLCGQGVHLREGGKGTSSRSCSAWRRARSDAARSCRKKGSQYSVLVLRRTVQYFMVNIQKIQRPVTHESACAPWRPCDTKPYLVELDDLRLQALEFLLILLGDGENLISGRAGVLQLPLVVLHLGLQDDTHGGGRC</sequence>
<dbReference type="AlphaFoldDB" id="A0A4Z2H0Y0"/>
<protein>
    <submittedName>
        <fullName evidence="1">Uncharacterized protein</fullName>
    </submittedName>
</protein>
<organism evidence="1 2">
    <name type="scientific">Liparis tanakae</name>
    <name type="common">Tanaka's snailfish</name>
    <dbReference type="NCBI Taxonomy" id="230148"/>
    <lineage>
        <taxon>Eukaryota</taxon>
        <taxon>Metazoa</taxon>
        <taxon>Chordata</taxon>
        <taxon>Craniata</taxon>
        <taxon>Vertebrata</taxon>
        <taxon>Euteleostomi</taxon>
        <taxon>Actinopterygii</taxon>
        <taxon>Neopterygii</taxon>
        <taxon>Teleostei</taxon>
        <taxon>Neoteleostei</taxon>
        <taxon>Acanthomorphata</taxon>
        <taxon>Eupercaria</taxon>
        <taxon>Perciformes</taxon>
        <taxon>Cottioidei</taxon>
        <taxon>Cottales</taxon>
        <taxon>Liparidae</taxon>
        <taxon>Liparis</taxon>
    </lineage>
</organism>
<evidence type="ECO:0000313" key="1">
    <source>
        <dbReference type="EMBL" id="TNN58552.1"/>
    </source>
</evidence>
<dbReference type="Proteomes" id="UP000314294">
    <property type="component" value="Unassembled WGS sequence"/>
</dbReference>
<comment type="caution">
    <text evidence="1">The sequence shown here is derived from an EMBL/GenBank/DDBJ whole genome shotgun (WGS) entry which is preliminary data.</text>
</comment>
<proteinExistence type="predicted"/>
<gene>
    <name evidence="1" type="ORF">EYF80_031172</name>
</gene>
<keyword evidence="2" id="KW-1185">Reference proteome</keyword>